<name>A0ABQ3PXF3_9ACTN</name>
<feature type="compositionally biased region" description="Basic residues" evidence="1">
    <location>
        <begin position="301"/>
        <end position="315"/>
    </location>
</feature>
<dbReference type="Proteomes" id="UP001052655">
    <property type="component" value="Unassembled WGS sequence"/>
</dbReference>
<evidence type="ECO:0000256" key="1">
    <source>
        <dbReference type="SAM" id="MobiDB-lite"/>
    </source>
</evidence>
<accession>A0ABQ3PXF3</accession>
<dbReference type="EMBL" id="BNDX01000005">
    <property type="protein sequence ID" value="GHI29701.1"/>
    <property type="molecule type" value="Genomic_DNA"/>
</dbReference>
<feature type="compositionally biased region" description="Basic and acidic residues" evidence="1">
    <location>
        <begin position="279"/>
        <end position="292"/>
    </location>
</feature>
<protein>
    <submittedName>
        <fullName evidence="2">Uncharacterized protein</fullName>
    </submittedName>
</protein>
<gene>
    <name evidence="2" type="ORF">Sdagh_14310</name>
</gene>
<feature type="region of interest" description="Disordered" evidence="1">
    <location>
        <begin position="236"/>
        <end position="315"/>
    </location>
</feature>
<evidence type="ECO:0000313" key="3">
    <source>
        <dbReference type="Proteomes" id="UP001052655"/>
    </source>
</evidence>
<sequence length="315" mass="32028">MLIGLERYALAEESLADGLARLAGSVPKQDGSPEDWERAAASARGSAAELVRAVAEHGLVLHTGGEAALAEPAALLRAARGLGLRAWACAPGPLGRLRFAALCATPVRMPPERRPPPVATVAGLLAGAEGPGRDPEGALDLDLLVVVDAPQLDVEAAALLTESLPDGARLVLSGDPAVLWSAGPGRSSPICWRPGVCPQNRLPATGPGPLGELVSGIGAGELTQVEAPGKEIVNRAGAGAGRGRAPHRAAGLGLGAPGVRRARRGDPGDHARGHGGPGRHPELNAALKERLKPGAGPLRRASTRRPGRHLPRAGP</sequence>
<reference evidence="2" key="1">
    <citation type="submission" date="2024-05" db="EMBL/GenBank/DDBJ databases">
        <title>Whole genome shotgun sequence of Streptomyces daghestanicus NBRC 12762.</title>
        <authorList>
            <person name="Komaki H."/>
            <person name="Tamura T."/>
        </authorList>
    </citation>
    <scope>NUCLEOTIDE SEQUENCE</scope>
    <source>
        <strain evidence="2">NBRC 12762</strain>
    </source>
</reference>
<organism evidence="2 3">
    <name type="scientific">Streptomyces daghestanicus</name>
    <dbReference type="NCBI Taxonomy" id="66885"/>
    <lineage>
        <taxon>Bacteria</taxon>
        <taxon>Bacillati</taxon>
        <taxon>Actinomycetota</taxon>
        <taxon>Actinomycetes</taxon>
        <taxon>Kitasatosporales</taxon>
        <taxon>Streptomycetaceae</taxon>
        <taxon>Streptomyces</taxon>
    </lineage>
</organism>
<keyword evidence="3" id="KW-1185">Reference proteome</keyword>
<dbReference type="Gene3D" id="3.40.50.300">
    <property type="entry name" value="P-loop containing nucleotide triphosphate hydrolases"/>
    <property type="match status" value="1"/>
</dbReference>
<proteinExistence type="predicted"/>
<dbReference type="InterPro" id="IPR027417">
    <property type="entry name" value="P-loop_NTPase"/>
</dbReference>
<comment type="caution">
    <text evidence="2">The sequence shown here is derived from an EMBL/GenBank/DDBJ whole genome shotgun (WGS) entry which is preliminary data.</text>
</comment>
<evidence type="ECO:0000313" key="2">
    <source>
        <dbReference type="EMBL" id="GHI29701.1"/>
    </source>
</evidence>